<feature type="compositionally biased region" description="Basic and acidic residues" evidence="7">
    <location>
        <begin position="510"/>
        <end position="529"/>
    </location>
</feature>
<evidence type="ECO:0000256" key="6">
    <source>
        <dbReference type="PROSITE-ProRule" id="PRU00176"/>
    </source>
</evidence>
<feature type="region of interest" description="Disordered" evidence="7">
    <location>
        <begin position="505"/>
        <end position="543"/>
    </location>
</feature>
<gene>
    <name evidence="10" type="ORF">TTRE_0000214301</name>
</gene>
<feature type="region of interest" description="Disordered" evidence="7">
    <location>
        <begin position="145"/>
        <end position="180"/>
    </location>
</feature>
<organism evidence="10 11">
    <name type="scientific">Trichuris trichiura</name>
    <name type="common">Whipworm</name>
    <name type="synonym">Trichocephalus trichiurus</name>
    <dbReference type="NCBI Taxonomy" id="36087"/>
    <lineage>
        <taxon>Eukaryota</taxon>
        <taxon>Metazoa</taxon>
        <taxon>Ecdysozoa</taxon>
        <taxon>Nematoda</taxon>
        <taxon>Enoplea</taxon>
        <taxon>Dorylaimia</taxon>
        <taxon>Trichinellida</taxon>
        <taxon>Trichuridae</taxon>
        <taxon>Trichuris</taxon>
    </lineage>
</organism>
<dbReference type="Pfam" id="PF00076">
    <property type="entry name" value="RRM_1"/>
    <property type="match status" value="1"/>
</dbReference>
<dbReference type="InterPro" id="IPR016194">
    <property type="entry name" value="SPOC-like_C_dom_sf"/>
</dbReference>
<feature type="compositionally biased region" description="Polar residues" evidence="7">
    <location>
        <begin position="145"/>
        <end position="156"/>
    </location>
</feature>
<dbReference type="InterPro" id="IPR010912">
    <property type="entry name" value="SPOC_met"/>
</dbReference>
<dbReference type="InterPro" id="IPR012677">
    <property type="entry name" value="Nucleotide-bd_a/b_plait_sf"/>
</dbReference>
<dbReference type="OrthoDB" id="10050565at2759"/>
<feature type="domain" description="RRM" evidence="8">
    <location>
        <begin position="190"/>
        <end position="267"/>
    </location>
</feature>
<dbReference type="GO" id="GO:0003723">
    <property type="term" value="F:RNA binding"/>
    <property type="evidence" value="ECO:0007669"/>
    <property type="project" value="UniProtKB-UniRule"/>
</dbReference>
<comment type="similarity">
    <text evidence="2">Belongs to the RRM Spen family.</text>
</comment>
<evidence type="ECO:0000256" key="4">
    <source>
        <dbReference type="ARBA" id="ARBA00022884"/>
    </source>
</evidence>
<evidence type="ECO:0000256" key="2">
    <source>
        <dbReference type="ARBA" id="ARBA00005387"/>
    </source>
</evidence>
<evidence type="ECO:0000259" key="9">
    <source>
        <dbReference type="PROSITE" id="PS50917"/>
    </source>
</evidence>
<dbReference type="Gene3D" id="2.40.290.10">
    <property type="match status" value="1"/>
</dbReference>
<dbReference type="STRING" id="36087.A0A077Z5A2"/>
<sequence>MGDPSRTWLSSQSSALSPVSSAQCQRDGELLQTRSTLDLCQLNMETEFKNIKLTHIDPQLDNVAVREILRAHFHDFGSMNVQIVKDGVNRTAYVNFENPQDAMNAWKDAVTKVCHILGISSLAEPAGVLQSRFPFHEDDLRSRTNLSAPVSDSDITITDEPGKRTDPKKDDTGSSKPGVLTGAEEKHSVRVLFVGRLKGSISEHRLQSAFERFGPIESIVVKRHGTDGFKSFAFVRFENAKMAREAKSAMAGYEFEGVPCTVGYGKSVPSRLLWVFGFGSDVSSTWLCKTFTRFGSVDKILVVAGQEALYVLFSKEECAVEACNALKGQLVEDGQSNRRLEVDFVDQSVIEKYASIGRMLMPSENGFKQKNRRHLKSWRLRDSVSSRGNTPEMDTSSSASVGTVKSTRRLSSTPFSTGKESIENEPHRSCKVSCKGEECCCKHGSVEPSEFDEDNFKTLFTNWDHTAGVDCDFGNGMVCTITDQNGEQLLGAAYESFLGEHKAHQRRKVAKDVPEGQRPDSTGRLERQRNNSGSSRSTMSLISNEGIDSETSHMVIRDFSDLIRHTDLCWEGKVIMKRSSCHGQLYMLSGCTRIMQAYLYNERGEAVELSVSHRFRYNVDGGSPLQWCNTIGVMYMLFIPCYPMYSELMPDELESSDVETMVKILDKREVAGVAKIQPLTQPFTGSERLEESFLYMFTFSEFSRALINKCTMIILVQEVPSLRIILMVFVLGRWLLLR</sequence>
<dbReference type="InterPro" id="IPR035979">
    <property type="entry name" value="RBD_domain_sf"/>
</dbReference>
<feature type="compositionally biased region" description="Polar residues" evidence="7">
    <location>
        <begin position="530"/>
        <end position="543"/>
    </location>
</feature>
<dbReference type="PANTHER" id="PTHR23189">
    <property type="entry name" value="RNA RECOGNITION MOTIF-CONTAINING"/>
    <property type="match status" value="1"/>
</dbReference>
<evidence type="ECO:0000256" key="1">
    <source>
        <dbReference type="ARBA" id="ARBA00004123"/>
    </source>
</evidence>
<keyword evidence="4 6" id="KW-0694">RNA-binding</keyword>
<evidence type="ECO:0000313" key="11">
    <source>
        <dbReference type="Proteomes" id="UP000030665"/>
    </source>
</evidence>
<dbReference type="GO" id="GO:0005634">
    <property type="term" value="C:nucleus"/>
    <property type="evidence" value="ECO:0007669"/>
    <property type="project" value="UniProtKB-SubCell"/>
</dbReference>
<accession>A0A077Z5A2</accession>
<protein>
    <submittedName>
        <fullName evidence="10">RNA binding protein 15</fullName>
    </submittedName>
</protein>
<feature type="compositionally biased region" description="Polar residues" evidence="7">
    <location>
        <begin position="385"/>
        <end position="419"/>
    </location>
</feature>
<reference evidence="10" key="2">
    <citation type="submission" date="2014-03" db="EMBL/GenBank/DDBJ databases">
        <title>The whipworm genome and dual-species transcriptomics of an intimate host-pathogen interaction.</title>
        <authorList>
            <person name="Foth B.J."/>
            <person name="Tsai I.J."/>
            <person name="Reid A.J."/>
            <person name="Bancroft A.J."/>
            <person name="Nichol S."/>
            <person name="Tracey A."/>
            <person name="Holroyd N."/>
            <person name="Cotton J.A."/>
            <person name="Stanley E.J."/>
            <person name="Zarowiecki M."/>
            <person name="Liu J.Z."/>
            <person name="Huckvale T."/>
            <person name="Cooper P.J."/>
            <person name="Grencis R.K."/>
            <person name="Berriman M."/>
        </authorList>
    </citation>
    <scope>NUCLEOTIDE SEQUENCE [LARGE SCALE GENOMIC DNA]</scope>
</reference>
<dbReference type="SUPFAM" id="SSF54928">
    <property type="entry name" value="RNA-binding domain, RBD"/>
    <property type="match status" value="2"/>
</dbReference>
<keyword evidence="11" id="KW-1185">Reference proteome</keyword>
<evidence type="ECO:0000256" key="3">
    <source>
        <dbReference type="ARBA" id="ARBA00022553"/>
    </source>
</evidence>
<dbReference type="PROSITE" id="PS50917">
    <property type="entry name" value="SPOC"/>
    <property type="match status" value="1"/>
</dbReference>
<feature type="region of interest" description="Disordered" evidence="7">
    <location>
        <begin position="379"/>
        <end position="427"/>
    </location>
</feature>
<dbReference type="AlphaFoldDB" id="A0A077Z5A2"/>
<feature type="compositionally biased region" description="Basic and acidic residues" evidence="7">
    <location>
        <begin position="160"/>
        <end position="173"/>
    </location>
</feature>
<dbReference type="Proteomes" id="UP000030665">
    <property type="component" value="Unassembled WGS sequence"/>
</dbReference>
<keyword evidence="5" id="KW-0539">Nucleus</keyword>
<reference evidence="10" key="1">
    <citation type="submission" date="2014-01" db="EMBL/GenBank/DDBJ databases">
        <authorList>
            <person name="Aslett M."/>
        </authorList>
    </citation>
    <scope>NUCLEOTIDE SEQUENCE</scope>
</reference>
<keyword evidence="3" id="KW-0597">Phosphoprotein</keyword>
<dbReference type="EMBL" id="HG805871">
    <property type="protein sequence ID" value="CDW53875.1"/>
    <property type="molecule type" value="Genomic_DNA"/>
</dbReference>
<evidence type="ECO:0000256" key="5">
    <source>
        <dbReference type="ARBA" id="ARBA00023242"/>
    </source>
</evidence>
<comment type="subcellular location">
    <subcellularLocation>
        <location evidence="1">Nucleus</location>
    </subcellularLocation>
</comment>
<name>A0A077Z5A2_TRITR</name>
<dbReference type="SUPFAM" id="SSF100939">
    <property type="entry name" value="SPOC domain-like"/>
    <property type="match status" value="1"/>
</dbReference>
<dbReference type="SMART" id="SM00360">
    <property type="entry name" value="RRM"/>
    <property type="match status" value="3"/>
</dbReference>
<feature type="domain" description="SPOC" evidence="9">
    <location>
        <begin position="559"/>
        <end position="733"/>
    </location>
</feature>
<dbReference type="InterPro" id="IPR000504">
    <property type="entry name" value="RRM_dom"/>
</dbReference>
<dbReference type="PROSITE" id="PS50102">
    <property type="entry name" value="RRM"/>
    <property type="match status" value="2"/>
</dbReference>
<evidence type="ECO:0000313" key="10">
    <source>
        <dbReference type="EMBL" id="CDW53875.1"/>
    </source>
</evidence>
<evidence type="ECO:0000256" key="7">
    <source>
        <dbReference type="SAM" id="MobiDB-lite"/>
    </source>
</evidence>
<evidence type="ECO:0000259" key="8">
    <source>
        <dbReference type="PROSITE" id="PS50102"/>
    </source>
</evidence>
<dbReference type="Gene3D" id="3.30.70.330">
    <property type="match status" value="3"/>
</dbReference>
<feature type="domain" description="RRM" evidence="8">
    <location>
        <begin position="271"/>
        <end position="347"/>
    </location>
</feature>
<proteinExistence type="inferred from homology"/>